<reference evidence="4 5" key="1">
    <citation type="journal article" date="2023" name="Mol. Biol. Evol.">
        <title>Genomics of Secondarily Temperate Adaptation in the Only Non-Antarctic Icefish.</title>
        <authorList>
            <person name="Rivera-Colon A.G."/>
            <person name="Rayamajhi N."/>
            <person name="Minhas B.F."/>
            <person name="Madrigal G."/>
            <person name="Bilyk K.T."/>
            <person name="Yoon V."/>
            <person name="Hune M."/>
            <person name="Gregory S."/>
            <person name="Cheng C.H.C."/>
            <person name="Catchen J.M."/>
        </authorList>
    </citation>
    <scope>NUCLEOTIDE SEQUENCE [LARGE SCALE GENOMIC DNA]</scope>
    <source>
        <strain evidence="4">JC2023a</strain>
    </source>
</reference>
<dbReference type="Proteomes" id="UP001335648">
    <property type="component" value="Unassembled WGS sequence"/>
</dbReference>
<dbReference type="AlphaFoldDB" id="A0AAN8CD50"/>
<feature type="compositionally biased region" description="Polar residues" evidence="3">
    <location>
        <begin position="32"/>
        <end position="45"/>
    </location>
</feature>
<evidence type="ECO:0000256" key="3">
    <source>
        <dbReference type="SAM" id="MobiDB-lite"/>
    </source>
</evidence>
<dbReference type="SUPFAM" id="SSF52047">
    <property type="entry name" value="RNI-like"/>
    <property type="match status" value="1"/>
</dbReference>
<evidence type="ECO:0000313" key="4">
    <source>
        <dbReference type="EMBL" id="KAK5901544.1"/>
    </source>
</evidence>
<keyword evidence="1" id="KW-0433">Leucine-rich repeat</keyword>
<feature type="region of interest" description="Disordered" evidence="3">
    <location>
        <begin position="1"/>
        <end position="125"/>
    </location>
</feature>
<dbReference type="Gene3D" id="3.80.10.10">
    <property type="entry name" value="Ribonuclease Inhibitor"/>
    <property type="match status" value="1"/>
</dbReference>
<name>A0AAN8CD50_9TELE</name>
<evidence type="ECO:0000313" key="5">
    <source>
        <dbReference type="Proteomes" id="UP001335648"/>
    </source>
</evidence>
<organism evidence="4 5">
    <name type="scientific">Champsocephalus esox</name>
    <name type="common">pike icefish</name>
    <dbReference type="NCBI Taxonomy" id="159716"/>
    <lineage>
        <taxon>Eukaryota</taxon>
        <taxon>Metazoa</taxon>
        <taxon>Chordata</taxon>
        <taxon>Craniata</taxon>
        <taxon>Vertebrata</taxon>
        <taxon>Euteleostomi</taxon>
        <taxon>Actinopterygii</taxon>
        <taxon>Neopterygii</taxon>
        <taxon>Teleostei</taxon>
        <taxon>Neoteleostei</taxon>
        <taxon>Acanthomorphata</taxon>
        <taxon>Eupercaria</taxon>
        <taxon>Perciformes</taxon>
        <taxon>Notothenioidei</taxon>
        <taxon>Channichthyidae</taxon>
        <taxon>Champsocephalus</taxon>
    </lineage>
</organism>
<evidence type="ECO:0000256" key="2">
    <source>
        <dbReference type="ARBA" id="ARBA00022737"/>
    </source>
</evidence>
<dbReference type="InterPro" id="IPR051261">
    <property type="entry name" value="NLR"/>
</dbReference>
<proteinExistence type="predicted"/>
<sequence>MPEAVYFRNEPGPSDTTLEKMSDLKDEEEETSSVFSGLSLKSDQSMPEAVYFRNEPGPSDTTLEKMSDLKDEEEETSSVFSGLSLKSDQSMPEAVYFRNEPGPSDTTLEKMSASKDEEEDSVSGCLSLKSDRSKEWFEDFRNEPGPSDTKGKRSAASQTRTVRERGLQEMSEEVLDVLDLNQYNTSLEGRQRLLPAVRNCRKAVLTRCGLSKTLCEFVASALKSDPSHLRDLDLSKNDLKDSSVELLSSGLKSPNCRLEALRLSGCSLSEISCSALVSALRSNVHLRYLDLRFNSLKNSGVKLLRDLLQSPACRLQTLRIGHNETFRAKIWKTCDRK</sequence>
<feature type="compositionally biased region" description="Polar residues" evidence="3">
    <location>
        <begin position="77"/>
        <end position="90"/>
    </location>
</feature>
<accession>A0AAN8CD50</accession>
<dbReference type="EMBL" id="JAULUE010002051">
    <property type="protein sequence ID" value="KAK5901544.1"/>
    <property type="molecule type" value="Genomic_DNA"/>
</dbReference>
<comment type="caution">
    <text evidence="4">The sequence shown here is derived from an EMBL/GenBank/DDBJ whole genome shotgun (WGS) entry which is preliminary data.</text>
</comment>
<keyword evidence="2" id="KW-0677">Repeat</keyword>
<dbReference type="InterPro" id="IPR032675">
    <property type="entry name" value="LRR_dom_sf"/>
</dbReference>
<dbReference type="PANTHER" id="PTHR24106">
    <property type="entry name" value="NACHT, LRR AND CARD DOMAINS-CONTAINING"/>
    <property type="match status" value="1"/>
</dbReference>
<keyword evidence="5" id="KW-1185">Reference proteome</keyword>
<protein>
    <submittedName>
        <fullName evidence="4">Uncharacterized protein</fullName>
    </submittedName>
</protein>
<dbReference type="InterPro" id="IPR001611">
    <property type="entry name" value="Leu-rich_rpt"/>
</dbReference>
<gene>
    <name evidence="4" type="ORF">CesoFtcFv8_006900</name>
</gene>
<feature type="region of interest" description="Disordered" evidence="3">
    <location>
        <begin position="138"/>
        <end position="168"/>
    </location>
</feature>
<evidence type="ECO:0000256" key="1">
    <source>
        <dbReference type="ARBA" id="ARBA00022614"/>
    </source>
</evidence>
<dbReference type="Pfam" id="PF13516">
    <property type="entry name" value="LRR_6"/>
    <property type="match status" value="2"/>
</dbReference>
<dbReference type="SMART" id="SM00368">
    <property type="entry name" value="LRR_RI"/>
    <property type="match status" value="3"/>
</dbReference>